<dbReference type="InterPro" id="IPR003738">
    <property type="entry name" value="SRAP"/>
</dbReference>
<gene>
    <name evidence="9" type="ORF">ISQ19_05305</name>
</gene>
<dbReference type="GO" id="GO:0003697">
    <property type="term" value="F:single-stranded DNA binding"/>
    <property type="evidence" value="ECO:0007669"/>
    <property type="project" value="InterPro"/>
</dbReference>
<comment type="similarity">
    <text evidence="1 8">Belongs to the SOS response-associated peptidase family.</text>
</comment>
<keyword evidence="4 8" id="KW-0378">Hydrolase</keyword>
<evidence type="ECO:0000256" key="2">
    <source>
        <dbReference type="ARBA" id="ARBA00022670"/>
    </source>
</evidence>
<keyword evidence="5" id="KW-0190">Covalent protein-DNA linkage</keyword>
<evidence type="ECO:0000313" key="10">
    <source>
        <dbReference type="Proteomes" id="UP000785783"/>
    </source>
</evidence>
<dbReference type="PANTHER" id="PTHR13604">
    <property type="entry name" value="DC12-RELATED"/>
    <property type="match status" value="1"/>
</dbReference>
<keyword evidence="7" id="KW-0456">Lyase</keyword>
<protein>
    <recommendedName>
        <fullName evidence="8">Abasic site processing protein</fullName>
        <ecNumber evidence="8">3.4.-.-</ecNumber>
    </recommendedName>
</protein>
<accession>A0A937HIJ1</accession>
<dbReference type="GO" id="GO:0008233">
    <property type="term" value="F:peptidase activity"/>
    <property type="evidence" value="ECO:0007669"/>
    <property type="project" value="UniProtKB-KW"/>
</dbReference>
<evidence type="ECO:0000256" key="1">
    <source>
        <dbReference type="ARBA" id="ARBA00008136"/>
    </source>
</evidence>
<dbReference type="GO" id="GO:0006508">
    <property type="term" value="P:proteolysis"/>
    <property type="evidence" value="ECO:0007669"/>
    <property type="project" value="UniProtKB-KW"/>
</dbReference>
<proteinExistence type="inferred from homology"/>
<dbReference type="PANTHER" id="PTHR13604:SF0">
    <property type="entry name" value="ABASIC SITE PROCESSING PROTEIN HMCES"/>
    <property type="match status" value="1"/>
</dbReference>
<keyword evidence="6" id="KW-0238">DNA-binding</keyword>
<dbReference type="Pfam" id="PF02586">
    <property type="entry name" value="SRAP"/>
    <property type="match status" value="1"/>
</dbReference>
<dbReference type="GO" id="GO:0106300">
    <property type="term" value="P:protein-DNA covalent cross-linking repair"/>
    <property type="evidence" value="ECO:0007669"/>
    <property type="project" value="InterPro"/>
</dbReference>
<evidence type="ECO:0000256" key="6">
    <source>
        <dbReference type="ARBA" id="ARBA00023125"/>
    </source>
</evidence>
<name>A0A937HIJ1_9PROT</name>
<dbReference type="Proteomes" id="UP000785783">
    <property type="component" value="Unassembled WGS sequence"/>
</dbReference>
<evidence type="ECO:0000256" key="4">
    <source>
        <dbReference type="ARBA" id="ARBA00022801"/>
    </source>
</evidence>
<evidence type="ECO:0000256" key="3">
    <source>
        <dbReference type="ARBA" id="ARBA00022763"/>
    </source>
</evidence>
<evidence type="ECO:0000256" key="5">
    <source>
        <dbReference type="ARBA" id="ARBA00023124"/>
    </source>
</evidence>
<dbReference type="EC" id="3.4.-.-" evidence="8"/>
<sequence length="233" mass="26270">MCGRFALATAPEDLRQLVDFSNRINFPPRYNIAPTQPVSVIRAVPGREMALVQWGLVAPWLKPEQVTDKAARPQINARSETITEKPSFKNAFRRRRCLIPSDGFYEWDRSVGQPYRIYRADGQAFFMAGIWEIWDGADGSEIESCAIITTAANDTLSPIHHRMPAMIEPRHAEDWLATPETAAEKLLPLLGPSAEDVFTATPISKRVNKVAEDDADLWVEHIEKAPPKQMDLF</sequence>
<evidence type="ECO:0000256" key="7">
    <source>
        <dbReference type="ARBA" id="ARBA00023239"/>
    </source>
</evidence>
<comment type="caution">
    <text evidence="9">The sequence shown here is derived from an EMBL/GenBank/DDBJ whole genome shotgun (WGS) entry which is preliminary data.</text>
</comment>
<keyword evidence="3" id="KW-0227">DNA damage</keyword>
<dbReference type="Gene3D" id="3.90.1680.10">
    <property type="entry name" value="SOS response associated peptidase-like"/>
    <property type="match status" value="1"/>
</dbReference>
<dbReference type="GO" id="GO:0016829">
    <property type="term" value="F:lyase activity"/>
    <property type="evidence" value="ECO:0007669"/>
    <property type="project" value="UniProtKB-KW"/>
</dbReference>
<dbReference type="InterPro" id="IPR036590">
    <property type="entry name" value="SRAP-like"/>
</dbReference>
<dbReference type="AlphaFoldDB" id="A0A937HIJ1"/>
<reference evidence="9" key="1">
    <citation type="submission" date="2020-10" db="EMBL/GenBank/DDBJ databases">
        <title>Microbiome of the Black Sea water column analyzed by genome centric metagenomics.</title>
        <authorList>
            <person name="Cabello-Yeves P.J."/>
            <person name="Callieri C."/>
            <person name="Picazo A."/>
            <person name="Mehrshad M."/>
            <person name="Haro-Moreno J.M."/>
            <person name="Roda-Garcia J."/>
            <person name="Dzembekova N."/>
            <person name="Slabakova V."/>
            <person name="Slabakova N."/>
            <person name="Moncheva S."/>
            <person name="Rodriguez-Valera F."/>
        </authorList>
    </citation>
    <scope>NUCLEOTIDE SEQUENCE</scope>
    <source>
        <strain evidence="9">BS307-5m-G5</strain>
    </source>
</reference>
<dbReference type="SUPFAM" id="SSF143081">
    <property type="entry name" value="BB1717-like"/>
    <property type="match status" value="1"/>
</dbReference>
<organism evidence="9 10">
    <name type="scientific">PS1 clade bacterium</name>
    <dbReference type="NCBI Taxonomy" id="2175152"/>
    <lineage>
        <taxon>Bacteria</taxon>
        <taxon>Pseudomonadati</taxon>
        <taxon>Pseudomonadota</taxon>
        <taxon>Alphaproteobacteria</taxon>
        <taxon>PS1 clade</taxon>
    </lineage>
</organism>
<keyword evidence="2 8" id="KW-0645">Protease</keyword>
<evidence type="ECO:0000313" key="9">
    <source>
        <dbReference type="EMBL" id="MBL6762097.1"/>
    </source>
</evidence>
<dbReference type="EMBL" id="JADHOK010000071">
    <property type="protein sequence ID" value="MBL6762097.1"/>
    <property type="molecule type" value="Genomic_DNA"/>
</dbReference>
<evidence type="ECO:0000256" key="8">
    <source>
        <dbReference type="RuleBase" id="RU364100"/>
    </source>
</evidence>